<organism evidence="1 2">
    <name type="scientific">Scleropages formosus</name>
    <name type="common">Asian bonytongue</name>
    <name type="synonym">Osteoglossum formosum</name>
    <dbReference type="NCBI Taxonomy" id="113540"/>
    <lineage>
        <taxon>Eukaryota</taxon>
        <taxon>Metazoa</taxon>
        <taxon>Chordata</taxon>
        <taxon>Craniata</taxon>
        <taxon>Vertebrata</taxon>
        <taxon>Euteleostomi</taxon>
        <taxon>Actinopterygii</taxon>
        <taxon>Neopterygii</taxon>
        <taxon>Teleostei</taxon>
        <taxon>Osteoglossocephala</taxon>
        <taxon>Osteoglossomorpha</taxon>
        <taxon>Osteoglossiformes</taxon>
        <taxon>Osteoglossidae</taxon>
        <taxon>Scleropages</taxon>
    </lineage>
</organism>
<dbReference type="PANTHER" id="PTHR33768">
    <property type="entry name" value="MIP11318P"/>
    <property type="match status" value="1"/>
</dbReference>
<evidence type="ECO:0000313" key="1">
    <source>
        <dbReference type="Ensembl" id="ENSSFOP00015034290.1"/>
    </source>
</evidence>
<dbReference type="GeneTree" id="ENSGT00940000164099"/>
<dbReference type="Ensembl" id="ENSSFOT00015034668.2">
    <property type="protein sequence ID" value="ENSSFOP00015034290.1"/>
    <property type="gene ID" value="ENSSFOG00015021859.2"/>
</dbReference>
<accession>A0A8C9SEK8</accession>
<dbReference type="OrthoDB" id="2163395at2759"/>
<dbReference type="PANTHER" id="PTHR33768:SF7">
    <property type="entry name" value="CFAP97 DOMAIN CONTAINING 2"/>
    <property type="match status" value="1"/>
</dbReference>
<reference evidence="1" key="2">
    <citation type="submission" date="2025-08" db="UniProtKB">
        <authorList>
            <consortium name="Ensembl"/>
        </authorList>
    </citation>
    <scope>IDENTIFICATION</scope>
</reference>
<dbReference type="InterPro" id="IPR038792">
    <property type="entry name" value="CFAP97D1/2"/>
</dbReference>
<dbReference type="AlphaFoldDB" id="A0A8C9SEK8"/>
<reference evidence="1" key="3">
    <citation type="submission" date="2025-09" db="UniProtKB">
        <authorList>
            <consortium name="Ensembl"/>
        </authorList>
    </citation>
    <scope>IDENTIFICATION</scope>
</reference>
<name>A0A8C9SEK8_SCLFO</name>
<reference evidence="1 2" key="1">
    <citation type="submission" date="2019-04" db="EMBL/GenBank/DDBJ databases">
        <authorList>
            <consortium name="Wellcome Sanger Institute Data Sharing"/>
        </authorList>
    </citation>
    <scope>NUCLEOTIDE SEQUENCE [LARGE SCALE GENOMIC DNA]</scope>
</reference>
<sequence>MQHAHRAYQPARPCGSRYLQHKWDKSDFERHRDKVPPVADFFLKNIKVFLSTVVDAQQLEEERVSKIQRDNHALCGARAEKRHRELLQVTRENRALLERLSRCGSRYSVARWHEDWLRSNGYGDIIARYPRGALPEKVSERSGKTGPPREGLSFVSVPVGWAHQV</sequence>
<protein>
    <submittedName>
        <fullName evidence="1">Si:dkey-83m22.7</fullName>
    </submittedName>
</protein>
<evidence type="ECO:0000313" key="2">
    <source>
        <dbReference type="Proteomes" id="UP000694397"/>
    </source>
</evidence>
<dbReference type="Proteomes" id="UP000694397">
    <property type="component" value="Chromosome 12"/>
</dbReference>
<keyword evidence="2" id="KW-1185">Reference proteome</keyword>
<proteinExistence type="predicted"/>